<feature type="domain" description="Thioredoxin" evidence="4">
    <location>
        <begin position="1"/>
        <end position="69"/>
    </location>
</feature>
<keyword evidence="3" id="KW-0175">Coiled coil</keyword>
<gene>
    <name evidence="5" type="ORF">AAND1436_LOCUS14969</name>
</gene>
<feature type="coiled-coil region" evidence="3">
    <location>
        <begin position="99"/>
        <end position="126"/>
    </location>
</feature>
<comment type="similarity">
    <text evidence="1">Belongs to the protein disulfide isomerase family.</text>
</comment>
<dbReference type="PANTHER" id="PTHR45672:SF3">
    <property type="entry name" value="THIOREDOXIN DOMAIN-CONTAINING PROTEIN 5"/>
    <property type="match status" value="1"/>
</dbReference>
<dbReference type="CDD" id="cd02961">
    <property type="entry name" value="PDI_a_family"/>
    <property type="match status" value="1"/>
</dbReference>
<dbReference type="InterPro" id="IPR051063">
    <property type="entry name" value="PDI"/>
</dbReference>
<protein>
    <recommendedName>
        <fullName evidence="4">Thioredoxin domain-containing protein</fullName>
    </recommendedName>
</protein>
<dbReference type="GO" id="GO:0005783">
    <property type="term" value="C:endoplasmic reticulum"/>
    <property type="evidence" value="ECO:0007669"/>
    <property type="project" value="TreeGrafter"/>
</dbReference>
<dbReference type="Gene3D" id="3.40.30.10">
    <property type="entry name" value="Glutaredoxin"/>
    <property type="match status" value="1"/>
</dbReference>
<dbReference type="SUPFAM" id="SSF52833">
    <property type="entry name" value="Thioredoxin-like"/>
    <property type="match status" value="1"/>
</dbReference>
<dbReference type="Pfam" id="PF00085">
    <property type="entry name" value="Thioredoxin"/>
    <property type="match status" value="1"/>
</dbReference>
<organism evidence="5">
    <name type="scientific">Alexandrium andersonii</name>
    <dbReference type="NCBI Taxonomy" id="327968"/>
    <lineage>
        <taxon>Eukaryota</taxon>
        <taxon>Sar</taxon>
        <taxon>Alveolata</taxon>
        <taxon>Dinophyceae</taxon>
        <taxon>Gonyaulacales</taxon>
        <taxon>Pyrocystaceae</taxon>
        <taxon>Alexandrium</taxon>
    </lineage>
</organism>
<dbReference type="PANTHER" id="PTHR45672">
    <property type="entry name" value="PROTEIN DISULFIDE-ISOMERASE C17H9.14C-RELATED"/>
    <property type="match status" value="1"/>
</dbReference>
<evidence type="ECO:0000256" key="3">
    <source>
        <dbReference type="SAM" id="Coils"/>
    </source>
</evidence>
<dbReference type="EMBL" id="HBGQ01030317">
    <property type="protein sequence ID" value="CAD9413221.1"/>
    <property type="molecule type" value="Transcribed_RNA"/>
</dbReference>
<dbReference type="InterPro" id="IPR013766">
    <property type="entry name" value="Thioredoxin_domain"/>
</dbReference>
<sequence>MKPAWDKLMRKYKNSTTLLVADVDCTSDGKALCQDVGVKGYPTIKYGDPADLQDYKGGRAFEELQSFAESLEKTCSAARAEHCSAEDQGRIREYTGMSTEARQALIEEQEAEITQLEKEFQEKVDSINKRYKEEGDRKEAAVKAVKDSGLGILKAFRAVEKKGVRVS</sequence>
<dbReference type="AlphaFoldDB" id="A0A7S2FVC8"/>
<evidence type="ECO:0000256" key="2">
    <source>
        <dbReference type="ARBA" id="ARBA00022729"/>
    </source>
</evidence>
<name>A0A7S2FVC8_9DINO</name>
<evidence type="ECO:0000313" key="5">
    <source>
        <dbReference type="EMBL" id="CAD9413221.1"/>
    </source>
</evidence>
<dbReference type="InterPro" id="IPR036249">
    <property type="entry name" value="Thioredoxin-like_sf"/>
</dbReference>
<dbReference type="GO" id="GO:0003756">
    <property type="term" value="F:protein disulfide isomerase activity"/>
    <property type="evidence" value="ECO:0007669"/>
    <property type="project" value="TreeGrafter"/>
</dbReference>
<evidence type="ECO:0000259" key="4">
    <source>
        <dbReference type="Pfam" id="PF00085"/>
    </source>
</evidence>
<dbReference type="GO" id="GO:0006457">
    <property type="term" value="P:protein folding"/>
    <property type="evidence" value="ECO:0007669"/>
    <property type="project" value="TreeGrafter"/>
</dbReference>
<reference evidence="5" key="1">
    <citation type="submission" date="2021-01" db="EMBL/GenBank/DDBJ databases">
        <authorList>
            <person name="Corre E."/>
            <person name="Pelletier E."/>
            <person name="Niang G."/>
            <person name="Scheremetjew M."/>
            <person name="Finn R."/>
            <person name="Kale V."/>
            <person name="Holt S."/>
            <person name="Cochrane G."/>
            <person name="Meng A."/>
            <person name="Brown T."/>
            <person name="Cohen L."/>
        </authorList>
    </citation>
    <scope>NUCLEOTIDE SEQUENCE</scope>
    <source>
        <strain evidence="5">CCMP2222</strain>
    </source>
</reference>
<evidence type="ECO:0000256" key="1">
    <source>
        <dbReference type="ARBA" id="ARBA00006347"/>
    </source>
</evidence>
<proteinExistence type="inferred from homology"/>
<keyword evidence="2" id="KW-0732">Signal</keyword>
<accession>A0A7S2FVC8</accession>